<dbReference type="Pfam" id="PF11377">
    <property type="entry name" value="DUF3180"/>
    <property type="match status" value="1"/>
</dbReference>
<dbReference type="Proteomes" id="UP000722989">
    <property type="component" value="Unassembled WGS sequence"/>
</dbReference>
<feature type="transmembrane region" description="Helical" evidence="2">
    <location>
        <begin position="75"/>
        <end position="97"/>
    </location>
</feature>
<feature type="transmembrane region" description="Helical" evidence="2">
    <location>
        <begin position="117"/>
        <end position="137"/>
    </location>
</feature>
<accession>A0ABX0XT78</accession>
<evidence type="ECO:0000256" key="2">
    <source>
        <dbReference type="SAM" id="Phobius"/>
    </source>
</evidence>
<protein>
    <submittedName>
        <fullName evidence="3">DUF3180 domain-containing protein</fullName>
    </submittedName>
</protein>
<dbReference type="EMBL" id="JAATVY010000003">
    <property type="protein sequence ID" value="NJC69201.1"/>
    <property type="molecule type" value="Genomic_DNA"/>
</dbReference>
<comment type="caution">
    <text evidence="3">The sequence shown here is derived from an EMBL/GenBank/DDBJ whole genome shotgun (WGS) entry which is preliminary data.</text>
</comment>
<evidence type="ECO:0000256" key="1">
    <source>
        <dbReference type="SAM" id="MobiDB-lite"/>
    </source>
</evidence>
<feature type="compositionally biased region" description="Basic and acidic residues" evidence="1">
    <location>
        <begin position="149"/>
        <end position="164"/>
    </location>
</feature>
<feature type="region of interest" description="Disordered" evidence="1">
    <location>
        <begin position="143"/>
        <end position="170"/>
    </location>
</feature>
<sequence length="170" mass="17791">MRPTKLSTLFVAALAAAAVAWLVISRFYGDIATTLPWLPPFVMLGLALVEAVLAPGTKARIERRNGAPPVNPLAVAWYVVLAKASALGGALFTGLYAGLLTWLVPQRGFLTHVGQDLPQAIVGVIGALALTLAGLWLERACRVPPPPPDDNRVGEDRPGGDRSGGRPGGI</sequence>
<keyword evidence="4" id="KW-1185">Reference proteome</keyword>
<name>A0ABX0XT78_9ACTN</name>
<gene>
    <name evidence="3" type="ORF">HC031_05635</name>
</gene>
<keyword evidence="2" id="KW-1133">Transmembrane helix</keyword>
<evidence type="ECO:0000313" key="4">
    <source>
        <dbReference type="Proteomes" id="UP000722989"/>
    </source>
</evidence>
<reference evidence="3 4" key="1">
    <citation type="submission" date="2020-03" db="EMBL/GenBank/DDBJ databases">
        <title>WGS of the type strain of Planosporangium spp.</title>
        <authorList>
            <person name="Thawai C."/>
        </authorList>
    </citation>
    <scope>NUCLEOTIDE SEQUENCE [LARGE SCALE GENOMIC DNA]</scope>
    <source>
        <strain evidence="3 4">TBRC 5610</strain>
    </source>
</reference>
<evidence type="ECO:0000313" key="3">
    <source>
        <dbReference type="EMBL" id="NJC69201.1"/>
    </source>
</evidence>
<feature type="transmembrane region" description="Helical" evidence="2">
    <location>
        <begin position="35"/>
        <end position="54"/>
    </location>
</feature>
<keyword evidence="2" id="KW-0812">Transmembrane</keyword>
<keyword evidence="2" id="KW-0472">Membrane</keyword>
<organism evidence="3 4">
    <name type="scientific">Planosporangium thailandense</name>
    <dbReference type="NCBI Taxonomy" id="765197"/>
    <lineage>
        <taxon>Bacteria</taxon>
        <taxon>Bacillati</taxon>
        <taxon>Actinomycetota</taxon>
        <taxon>Actinomycetes</taxon>
        <taxon>Micromonosporales</taxon>
        <taxon>Micromonosporaceae</taxon>
        <taxon>Planosporangium</taxon>
    </lineage>
</organism>
<dbReference type="InterPro" id="IPR021517">
    <property type="entry name" value="DUF3180"/>
</dbReference>
<proteinExistence type="predicted"/>